<reference evidence="2 3" key="1">
    <citation type="submission" date="2016-04" db="EMBL/GenBank/DDBJ databases">
        <title>A degradative enzymes factory behind the ericoid mycorrhizal symbiosis.</title>
        <authorList>
            <consortium name="DOE Joint Genome Institute"/>
            <person name="Martino E."/>
            <person name="Morin E."/>
            <person name="Grelet G."/>
            <person name="Kuo A."/>
            <person name="Kohler A."/>
            <person name="Daghino S."/>
            <person name="Barry K."/>
            <person name="Choi C."/>
            <person name="Cichocki N."/>
            <person name="Clum A."/>
            <person name="Copeland A."/>
            <person name="Hainaut M."/>
            <person name="Haridas S."/>
            <person name="Labutti K."/>
            <person name="Lindquist E."/>
            <person name="Lipzen A."/>
            <person name="Khouja H.-R."/>
            <person name="Murat C."/>
            <person name="Ohm R."/>
            <person name="Olson A."/>
            <person name="Spatafora J."/>
            <person name="Veneault-Fourrey C."/>
            <person name="Henrissat B."/>
            <person name="Grigoriev I."/>
            <person name="Martin F."/>
            <person name="Perotto S."/>
        </authorList>
    </citation>
    <scope>NUCLEOTIDE SEQUENCE [LARGE SCALE GENOMIC DNA]</scope>
    <source>
        <strain evidence="2 3">F</strain>
    </source>
</reference>
<proteinExistence type="predicted"/>
<dbReference type="Proteomes" id="UP000235786">
    <property type="component" value="Unassembled WGS sequence"/>
</dbReference>
<keyword evidence="1" id="KW-0732">Signal</keyword>
<name>A0A2J6RYF4_HYAVF</name>
<keyword evidence="3" id="KW-1185">Reference proteome</keyword>
<dbReference type="EMBL" id="KZ613942">
    <property type="protein sequence ID" value="PMD43549.1"/>
    <property type="molecule type" value="Genomic_DNA"/>
</dbReference>
<feature type="signal peptide" evidence="1">
    <location>
        <begin position="1"/>
        <end position="22"/>
    </location>
</feature>
<evidence type="ECO:0000256" key="1">
    <source>
        <dbReference type="SAM" id="SignalP"/>
    </source>
</evidence>
<feature type="chain" id="PRO_5014395254" evidence="1">
    <location>
        <begin position="23"/>
        <end position="138"/>
    </location>
</feature>
<protein>
    <submittedName>
        <fullName evidence="2">Uncharacterized protein</fullName>
    </submittedName>
</protein>
<dbReference type="OrthoDB" id="3545085at2759"/>
<dbReference type="AlphaFoldDB" id="A0A2J6RYF4"/>
<organism evidence="2 3">
    <name type="scientific">Hyaloscypha variabilis (strain UAMH 11265 / GT02V1 / F)</name>
    <name type="common">Meliniomyces variabilis</name>
    <dbReference type="NCBI Taxonomy" id="1149755"/>
    <lineage>
        <taxon>Eukaryota</taxon>
        <taxon>Fungi</taxon>
        <taxon>Dikarya</taxon>
        <taxon>Ascomycota</taxon>
        <taxon>Pezizomycotina</taxon>
        <taxon>Leotiomycetes</taxon>
        <taxon>Helotiales</taxon>
        <taxon>Hyaloscyphaceae</taxon>
        <taxon>Hyaloscypha</taxon>
        <taxon>Hyaloscypha variabilis</taxon>
    </lineage>
</organism>
<sequence length="138" mass="14476">MAITRKLFGILALALLSQIGTALPDKRAPQITAAPSHSCFTYTSTVPYTGKVYCPNMPVCNPINTGTCLGPAAVTTQLIDIPCIDANCPVTSTVTVTGREICHCASDCGTKTVTNFATYNCPFITAPAPVETDSFQIG</sequence>
<accession>A0A2J6RYF4</accession>
<evidence type="ECO:0000313" key="3">
    <source>
        <dbReference type="Proteomes" id="UP000235786"/>
    </source>
</evidence>
<evidence type="ECO:0000313" key="2">
    <source>
        <dbReference type="EMBL" id="PMD43549.1"/>
    </source>
</evidence>
<gene>
    <name evidence="2" type="ORF">L207DRAFT_526701</name>
</gene>